<dbReference type="EMBL" id="LN483071">
    <property type="protein sequence ID" value="CEA08721.1"/>
    <property type="molecule type" value="Genomic_DNA"/>
</dbReference>
<gene>
    <name evidence="3" type="primary">amnF</name>
    <name evidence="3" type="ORF">BN1051_02079</name>
</gene>
<sequence>MTATAERAPAGAPDIPQLAERLRRAEREGMPIEPIRAELADGGIAAAYEVQRVNEDAWIAEGRRVVGRKIGLTSKAVQAQMGVDQPDFGVLFADMCLSDGDTMAVGDVLQPRIEAEVALVLKKDLPRADTTLPELMAAVDCLLPAIEIVGSRIRNWDISILDTIADNASCGRIVTGTRPVLPSAVDLASAGMVVEVDGRVVSVGSGAACLGHPYRAGLWLVRRMAELERPLRAGEILMTGALGPMVDFRPGSSAAATIQGLGQVRINLEEK</sequence>
<dbReference type="PATRIC" id="fig|1461584.3.peg.2055"/>
<dbReference type="Gene3D" id="3.90.850.10">
    <property type="entry name" value="Fumarylacetoacetase-like, C-terminal domain"/>
    <property type="match status" value="1"/>
</dbReference>
<evidence type="ECO:0000313" key="3">
    <source>
        <dbReference type="EMBL" id="CEA08721.1"/>
    </source>
</evidence>
<dbReference type="SUPFAM" id="SSF56529">
    <property type="entry name" value="FAH"/>
    <property type="match status" value="1"/>
</dbReference>
<evidence type="ECO:0000256" key="1">
    <source>
        <dbReference type="ARBA" id="ARBA00023239"/>
    </source>
</evidence>
<dbReference type="PANTHER" id="PTHR30143">
    <property type="entry name" value="ACID HYDRATASE"/>
    <property type="match status" value="1"/>
</dbReference>
<dbReference type="AlphaFoldDB" id="A0A078MV60"/>
<dbReference type="InterPro" id="IPR050772">
    <property type="entry name" value="Hydratase-Decarb/MhpD_sf"/>
</dbReference>
<accession>A0A078MV60</accession>
<dbReference type="InterPro" id="IPR011234">
    <property type="entry name" value="Fumarylacetoacetase-like_C"/>
</dbReference>
<evidence type="ECO:0000259" key="2">
    <source>
        <dbReference type="Pfam" id="PF01557"/>
    </source>
</evidence>
<reference evidence="3" key="1">
    <citation type="submission" date="2014-07" db="EMBL/GenBank/DDBJ databases">
        <authorList>
            <person name="Urmite Genomes Urmite Genomes"/>
        </authorList>
    </citation>
    <scope>NUCLEOTIDE SEQUENCE</scope>
    <source>
        <strain evidence="3">11W110_air</strain>
    </source>
</reference>
<dbReference type="InterPro" id="IPR036663">
    <property type="entry name" value="Fumarylacetoacetase_C_sf"/>
</dbReference>
<dbReference type="GO" id="GO:0005737">
    <property type="term" value="C:cytoplasm"/>
    <property type="evidence" value="ECO:0007669"/>
    <property type="project" value="TreeGrafter"/>
</dbReference>
<dbReference type="GO" id="GO:0008684">
    <property type="term" value="F:2-oxopent-4-enoate hydratase activity"/>
    <property type="evidence" value="ECO:0007669"/>
    <property type="project" value="TreeGrafter"/>
</dbReference>
<protein>
    <submittedName>
        <fullName evidence="3">2-oxopent-4-enoate hydratase</fullName>
    </submittedName>
</protein>
<dbReference type="PANTHER" id="PTHR30143:SF0">
    <property type="entry name" value="2-KETO-4-PENTENOATE HYDRATASE"/>
    <property type="match status" value="1"/>
</dbReference>
<dbReference type="Pfam" id="PF01557">
    <property type="entry name" value="FAA_hydrolase"/>
    <property type="match status" value="1"/>
</dbReference>
<keyword evidence="1" id="KW-0456">Lyase</keyword>
<proteinExistence type="predicted"/>
<feature type="domain" description="Fumarylacetoacetase-like C-terminal" evidence="2">
    <location>
        <begin position="78"/>
        <end position="265"/>
    </location>
</feature>
<organism evidence="3">
    <name type="scientific">Arthrobacter saudimassiliensis</name>
    <dbReference type="NCBI Taxonomy" id="1461584"/>
    <lineage>
        <taxon>Bacteria</taxon>
        <taxon>Bacillati</taxon>
        <taxon>Actinomycetota</taxon>
        <taxon>Actinomycetes</taxon>
        <taxon>Micrococcales</taxon>
        <taxon>Micrococcaceae</taxon>
        <taxon>Arthrobacter</taxon>
    </lineage>
</organism>
<name>A0A078MV60_9MICC</name>